<gene>
    <name evidence="1" type="ORF">M0H32_19470</name>
</gene>
<reference evidence="1" key="1">
    <citation type="submission" date="2022-04" db="EMBL/GenBank/DDBJ databases">
        <title>Roseibium sp. CAU 1639 isolated from mud.</title>
        <authorList>
            <person name="Kim W."/>
        </authorList>
    </citation>
    <scope>NUCLEOTIDE SEQUENCE</scope>
    <source>
        <strain evidence="1">CAU 1639</strain>
    </source>
</reference>
<comment type="caution">
    <text evidence="1">The sequence shown here is derived from an EMBL/GenBank/DDBJ whole genome shotgun (WGS) entry which is preliminary data.</text>
</comment>
<keyword evidence="2" id="KW-1185">Reference proteome</keyword>
<organism evidence="1 2">
    <name type="scientific">Roseibium sediminicola</name>
    <dbReference type="NCBI Taxonomy" id="2933272"/>
    <lineage>
        <taxon>Bacteria</taxon>
        <taxon>Pseudomonadati</taxon>
        <taxon>Pseudomonadota</taxon>
        <taxon>Alphaproteobacteria</taxon>
        <taxon>Hyphomicrobiales</taxon>
        <taxon>Stappiaceae</taxon>
        <taxon>Roseibium</taxon>
    </lineage>
</organism>
<dbReference type="Proteomes" id="UP001431221">
    <property type="component" value="Unassembled WGS sequence"/>
</dbReference>
<protein>
    <submittedName>
        <fullName evidence="1">Uncharacterized protein</fullName>
    </submittedName>
</protein>
<evidence type="ECO:0000313" key="2">
    <source>
        <dbReference type="Proteomes" id="UP001431221"/>
    </source>
</evidence>
<dbReference type="RefSeq" id="WP_248156878.1">
    <property type="nucleotide sequence ID" value="NZ_JALNMJ010000015.1"/>
</dbReference>
<dbReference type="EMBL" id="JALNMJ010000015">
    <property type="protein sequence ID" value="MCK7614355.1"/>
    <property type="molecule type" value="Genomic_DNA"/>
</dbReference>
<proteinExistence type="predicted"/>
<name>A0ABT0GYP9_9HYPH</name>
<sequence>MRVTPVSAVPALRIRQKPVAEFIPNADLFDAPRTGFGAIDMPAHIAAAELERDLYAGGHAEYATQLLASRQLSLETELERRQHHAQYRMAADDSDDRSYTVSLSA</sequence>
<accession>A0ABT0GYP9</accession>
<evidence type="ECO:0000313" key="1">
    <source>
        <dbReference type="EMBL" id="MCK7614355.1"/>
    </source>
</evidence>